<keyword evidence="4" id="KW-1185">Reference proteome</keyword>
<evidence type="ECO:0000256" key="1">
    <source>
        <dbReference type="SAM" id="MobiDB-lite"/>
    </source>
</evidence>
<proteinExistence type="predicted"/>
<evidence type="ECO:0000313" key="4">
    <source>
        <dbReference type="Proteomes" id="UP000185596"/>
    </source>
</evidence>
<feature type="domain" description="DUF8129" evidence="2">
    <location>
        <begin position="10"/>
        <end position="59"/>
    </location>
</feature>
<organism evidence="3 4">
    <name type="scientific">Actinophytocola xanthii</name>
    <dbReference type="NCBI Taxonomy" id="1912961"/>
    <lineage>
        <taxon>Bacteria</taxon>
        <taxon>Bacillati</taxon>
        <taxon>Actinomycetota</taxon>
        <taxon>Actinomycetes</taxon>
        <taxon>Pseudonocardiales</taxon>
        <taxon>Pseudonocardiaceae</taxon>
    </lineage>
</organism>
<evidence type="ECO:0000259" key="2">
    <source>
        <dbReference type="Pfam" id="PF26450"/>
    </source>
</evidence>
<dbReference type="Proteomes" id="UP000185596">
    <property type="component" value="Unassembled WGS sequence"/>
</dbReference>
<feature type="region of interest" description="Disordered" evidence="1">
    <location>
        <begin position="59"/>
        <end position="110"/>
    </location>
</feature>
<dbReference type="OrthoDB" id="5187212at2"/>
<reference evidence="3 4" key="1">
    <citation type="submission" date="2016-12" db="EMBL/GenBank/DDBJ databases">
        <title>The draft genome sequence of Actinophytocola sp. 11-183.</title>
        <authorList>
            <person name="Wang W."/>
            <person name="Yuan L."/>
        </authorList>
    </citation>
    <scope>NUCLEOTIDE SEQUENCE [LARGE SCALE GENOMIC DNA]</scope>
    <source>
        <strain evidence="3 4">11-183</strain>
    </source>
</reference>
<sequence length="110" mass="11580">MAHEELPLADYDQLAIGDLRHRIRSLDEGQLRAVLDHERAHGNRVPVLELLDARLADLTAGAEPSPGDPARAPEVSGTSGGSPVQPSTAAESNTPLRHGVAGQTPARGRP</sequence>
<dbReference type="Pfam" id="PF26450">
    <property type="entry name" value="DUF8129"/>
    <property type="match status" value="1"/>
</dbReference>
<evidence type="ECO:0000313" key="3">
    <source>
        <dbReference type="EMBL" id="OLF15557.1"/>
    </source>
</evidence>
<dbReference type="EMBL" id="MSIE01000040">
    <property type="protein sequence ID" value="OLF15557.1"/>
    <property type="molecule type" value="Genomic_DNA"/>
</dbReference>
<comment type="caution">
    <text evidence="3">The sequence shown here is derived from an EMBL/GenBank/DDBJ whole genome shotgun (WGS) entry which is preliminary data.</text>
</comment>
<gene>
    <name evidence="3" type="ORF">BU204_21290</name>
</gene>
<feature type="compositionally biased region" description="Polar residues" evidence="1">
    <location>
        <begin position="81"/>
        <end position="95"/>
    </location>
</feature>
<dbReference type="STRING" id="1912961.BU204_21290"/>
<dbReference type="InterPro" id="IPR058442">
    <property type="entry name" value="DUF8129"/>
</dbReference>
<accession>A0A1Q8CMI5</accession>
<name>A0A1Q8CMI5_9PSEU</name>
<protein>
    <recommendedName>
        <fullName evidence="2">DUF8129 domain-containing protein</fullName>
    </recommendedName>
</protein>
<dbReference type="AlphaFoldDB" id="A0A1Q8CMI5"/>
<dbReference type="RefSeq" id="WP_075127570.1">
    <property type="nucleotide sequence ID" value="NZ_MSIE01000040.1"/>
</dbReference>